<dbReference type="GeneID" id="10027274"/>
<feature type="region of interest" description="Disordered" evidence="1">
    <location>
        <begin position="481"/>
        <end position="507"/>
    </location>
</feature>
<dbReference type="InParanoid" id="E4UZN0"/>
<feature type="compositionally biased region" description="Polar residues" evidence="1">
    <location>
        <begin position="731"/>
        <end position="749"/>
    </location>
</feature>
<feature type="compositionally biased region" description="Basic and acidic residues" evidence="1">
    <location>
        <begin position="877"/>
        <end position="888"/>
    </location>
</feature>
<feature type="compositionally biased region" description="Polar residues" evidence="1">
    <location>
        <begin position="1000"/>
        <end position="1015"/>
    </location>
</feature>
<dbReference type="VEuPathDB" id="FungiDB:MGYG_06556"/>
<dbReference type="OMA" id="KLKRPHN"/>
<name>E4UZN0_ARTGP</name>
<dbReference type="RefSeq" id="XP_003172014.1">
    <property type="nucleotide sequence ID" value="XM_003171966.1"/>
</dbReference>
<evidence type="ECO:0000313" key="3">
    <source>
        <dbReference type="Proteomes" id="UP000002669"/>
    </source>
</evidence>
<evidence type="ECO:0000256" key="1">
    <source>
        <dbReference type="SAM" id="MobiDB-lite"/>
    </source>
</evidence>
<reference evidence="3" key="1">
    <citation type="journal article" date="2012" name="MBio">
        <title>Comparative genome analysis of Trichophyton rubrum and related dermatophytes reveals candidate genes involved in infection.</title>
        <authorList>
            <person name="Martinez D.A."/>
            <person name="Oliver B.G."/>
            <person name="Graeser Y."/>
            <person name="Goldberg J.M."/>
            <person name="Li W."/>
            <person name="Martinez-Rossi N.M."/>
            <person name="Monod M."/>
            <person name="Shelest E."/>
            <person name="Barton R.C."/>
            <person name="Birch E."/>
            <person name="Brakhage A.A."/>
            <person name="Chen Z."/>
            <person name="Gurr S.J."/>
            <person name="Heiman D."/>
            <person name="Heitman J."/>
            <person name="Kosti I."/>
            <person name="Rossi A."/>
            <person name="Saif S."/>
            <person name="Samalova M."/>
            <person name="Saunders C.W."/>
            <person name="Shea T."/>
            <person name="Summerbell R.C."/>
            <person name="Xu J."/>
            <person name="Young S."/>
            <person name="Zeng Q."/>
            <person name="Birren B.W."/>
            <person name="Cuomo C.A."/>
            <person name="White T.C."/>
        </authorList>
    </citation>
    <scope>NUCLEOTIDE SEQUENCE [LARGE SCALE GENOMIC DNA]</scope>
    <source>
        <strain evidence="3">ATCC MYA-4604 / CBS 118893</strain>
    </source>
</reference>
<proteinExistence type="predicted"/>
<feature type="compositionally biased region" description="Polar residues" evidence="1">
    <location>
        <begin position="894"/>
        <end position="911"/>
    </location>
</feature>
<organism evidence="3">
    <name type="scientific">Arthroderma gypseum (strain ATCC MYA-4604 / CBS 118893)</name>
    <name type="common">Microsporum gypseum</name>
    <dbReference type="NCBI Taxonomy" id="535722"/>
    <lineage>
        <taxon>Eukaryota</taxon>
        <taxon>Fungi</taxon>
        <taxon>Dikarya</taxon>
        <taxon>Ascomycota</taxon>
        <taxon>Pezizomycotina</taxon>
        <taxon>Eurotiomycetes</taxon>
        <taxon>Eurotiomycetidae</taxon>
        <taxon>Onygenales</taxon>
        <taxon>Arthrodermataceae</taxon>
        <taxon>Nannizzia</taxon>
    </lineage>
</organism>
<feature type="region of interest" description="Disordered" evidence="1">
    <location>
        <begin position="946"/>
        <end position="984"/>
    </location>
</feature>
<protein>
    <submittedName>
        <fullName evidence="2">Uncharacterized protein</fullName>
    </submittedName>
</protein>
<feature type="compositionally biased region" description="Basic and acidic residues" evidence="1">
    <location>
        <begin position="672"/>
        <end position="686"/>
    </location>
</feature>
<gene>
    <name evidence="2" type="ORF">MGYG_06556</name>
</gene>
<feature type="region of interest" description="Disordered" evidence="1">
    <location>
        <begin position="626"/>
        <end position="749"/>
    </location>
</feature>
<dbReference type="eggNOG" id="ENOG502SGJS">
    <property type="taxonomic scope" value="Eukaryota"/>
</dbReference>
<dbReference type="Proteomes" id="UP000002669">
    <property type="component" value="Unassembled WGS sequence"/>
</dbReference>
<sequence>MAVGAQAHLRVLKQPAVVNRLITYLQPAVQRATRSDILIIPLSIINDILQTTPALHMDDLSTLVQILGEPQKRRHCSRLDIVSFQCILFLFLHAPACVQREKGLYLLLDAMIELSDVLRQDLSQEAMLTALRRKATLCQKTCIQLVHCFTRGNYSMPRKWAGQFILELILEFDKNKHFLICMPEGVRGILDVLFKDNDQCLQIIAAAIMKEVASCESRFSELSGIDNRIELLKRSPGFLLPTWSFQWAKEVMKIISHYVTPHPGAFCALVVSIEGLAEYVTSADFSFLTVSQNGLAVLIMHISRFNLIEIPLAWIESVQARRDELIVLLRHGYYSTMNGVQLHLNNISIRMEAPHDVEAAIKAVKDIKGRNIDYDDGISLHDTKKYISSGLPVSDNGSPQYNGPNERAVAVIAFQGCMNEFEHGSPGSHASIRQGSDYDVCSTRWQETHRPPSSAILELPTGEEVLSASQLCLQPRGTQNSQIHHQQPHKQHDSKLIGNTPATRDLHPTNQARKLNTCLHSLERRPQQVIVQARGDRVEVLQTSPNSSSSANSTVAKVGEVDRAAGLLRDLPNLANPTLLPQRQLLDSNLQTAEKQALSTSCVEETTCWKPASGAEKTVTIIPDSQPEIDLLDTMTPFKPPQETRKPKGESNSTNNSRLKRPAHKLCGSSTKKADLDWEEGLRVKPETPQPQAETAASAKNAKSILQDIDEAGISKSMNKPNRGTKRNVRTQKSTPHAGNALATQDKSSHQVAKTMASARQPRNAADTANKKIALATEQENVIYELDDPIESSYSASISLEDLAEHFQANDQSMRKPQLSPPDVCARAPTIPFNNGSIDPSGGVPPPYSKHTVPKQISLCMAPEAAVQQVTQSQKSEPTKPDSRREPVIDLCSDNPQNMGIDQTRRSTANPKSMMKLSERIAGDIPQGASEGTEPQSIAKELATTLASGGLPPAMEGQKIKRSDRKECKGPEPEPQDQRKFSIGNGCLVSTNVSQFMSRNQPTAHQPILTSTSRNPDQKRSNDLKISNSKSNDTNAGKLFMPVGNQPTEAMLTKMNPTVPKACEQQKPPRSVKFDLDSYSHTPSIESSDNAITPPGPAGVDEKAVFLAASESADTSPPLGLRDNHAPSAPVSGEGEIKQPASCAMNERPKYTSVRKKQIGWQFRTVDEKGSPIPRLQMNKHNCDHYTLEMSRPEHHIEPAHVRMPPLSSGRTQLQGKSAINSPAYRHMEKSSKQGIADGDSFQPSNMFEPRERHSDRRVPMKKNDIFYDNEVPSEKLGHQAKPATSTQDNTVELIRRLNFYQAKRIPQHVDRERPSIDARGSTQFNTIYQEEHGVNVEVETDDECLPQLWRQKLTQPVEPRDLRGMKQISDNNEGNVDLLLNTSKYLSHELWQTENRLYNSVDIYRVGCTRMLGQLEDLYSEKLGQSEHALRPIKRRFLGMFDKMRALQR</sequence>
<dbReference type="OrthoDB" id="5374844at2759"/>
<feature type="region of interest" description="Disordered" evidence="1">
    <location>
        <begin position="1000"/>
        <end position="1039"/>
    </location>
</feature>
<dbReference type="EMBL" id="DS989826">
    <property type="protein sequence ID" value="EFR03560.1"/>
    <property type="molecule type" value="Genomic_DNA"/>
</dbReference>
<accession>E4UZN0</accession>
<keyword evidence="3" id="KW-1185">Reference proteome</keyword>
<feature type="compositionally biased region" description="Basic and acidic residues" evidence="1">
    <location>
        <begin position="958"/>
        <end position="980"/>
    </location>
</feature>
<feature type="region of interest" description="Disordered" evidence="1">
    <location>
        <begin position="1234"/>
        <end position="1257"/>
    </location>
</feature>
<evidence type="ECO:0000313" key="2">
    <source>
        <dbReference type="EMBL" id="EFR03560.1"/>
    </source>
</evidence>
<dbReference type="STRING" id="535722.E4UZN0"/>
<feature type="region of interest" description="Disordered" evidence="1">
    <location>
        <begin position="865"/>
        <end position="913"/>
    </location>
</feature>
<dbReference type="HOGENOM" id="CLU_256588_0_0_1"/>
<feature type="compositionally biased region" description="Polar residues" evidence="1">
    <location>
        <begin position="1024"/>
        <end position="1035"/>
    </location>
</feature>
<feature type="region of interest" description="Disordered" evidence="1">
    <location>
        <begin position="1128"/>
        <end position="1150"/>
    </location>
</feature>